<dbReference type="Pfam" id="PF03787">
    <property type="entry name" value="RAMPs"/>
    <property type="match status" value="2"/>
</dbReference>
<reference evidence="4" key="1">
    <citation type="submission" date="2021-07" db="EMBL/GenBank/DDBJ databases">
        <title>Candidatus Kaistella beijingensis sp. nov. isolated from a municipal wastewater treatment plant is involved in sludge foaming.</title>
        <authorList>
            <person name="Song Y."/>
            <person name="Liu S.-J."/>
        </authorList>
    </citation>
    <scope>NUCLEOTIDE SEQUENCE</scope>
    <source>
        <strain evidence="4">DSM 43998</strain>
    </source>
</reference>
<comment type="subunit">
    <text evidence="2">Part of the Csm effector complex that includes Cas10, Csm2, Csm3, Csm4 and Csm5.</text>
</comment>
<dbReference type="RefSeq" id="WP_066466669.1">
    <property type="nucleotide sequence ID" value="NZ_CBCRUZ010000021.1"/>
</dbReference>
<evidence type="ECO:0000256" key="1">
    <source>
        <dbReference type="ARBA" id="ARBA00023118"/>
    </source>
</evidence>
<dbReference type="CDD" id="cd09726">
    <property type="entry name" value="RAMP_I_III"/>
    <property type="match status" value="1"/>
</dbReference>
<keyword evidence="5" id="KW-1185">Reference proteome</keyword>
<sequence>MRRLHARYRLTGNLTALSAVHVGGLGPDGTVDLGQVRDGQDRVILPGSSLAGVIRAALGDDLTKWWGHDLTGNPDEDRNAHASRIVVADAPAVGPVQLEIRDGVSIDRVTGAAAERHLYTRYVVPPGTAFEFDLAIDVPDEADNQTAHDLVRQIGAQLAGPGLSVGAATTRGLGRMRLLRPELRRDDLASRVGLLALLGGRSEQIDVTPSQDGPPAGTLRITVPWRALGPVLSKVADDGVSDSFPATARDGTQLRLLIPGSSIKGTLRSHAERIVRTLTGETVTAEAGFVDQLAAAAGLPTIGDLFGEATDHQREAGRRGLLAVHDVTSRVSVPTDLWQVVRANGGNGEGDVEQRRRAFADAVEALNTATEPAGLWFDIASRNAIDRWSGAAADKLLYTALEPYVVGDDVWSDLVLDLDVGRAREGTGASVDALLALLMFVLRDFAEGWLPIGFGTTRGLGSVTADPTEIRFTFHGQSGADHAAELHDRRLHDVLADRELTDDLETAWARTIPAAADR</sequence>
<name>A0ABX8S9H8_9ACTN</name>
<dbReference type="PANTHER" id="PTHR35579:SF6">
    <property type="entry name" value="DUF324 DOMAIN-CONTAINING PROTEIN"/>
    <property type="match status" value="1"/>
</dbReference>
<gene>
    <name evidence="4" type="ORF">KV203_03605</name>
</gene>
<dbReference type="EMBL" id="CP079105">
    <property type="protein sequence ID" value="QXQ14504.1"/>
    <property type="molecule type" value="Genomic_DNA"/>
</dbReference>
<feature type="domain" description="CRISPR type III-associated protein" evidence="3">
    <location>
        <begin position="255"/>
        <end position="463"/>
    </location>
</feature>
<evidence type="ECO:0000256" key="2">
    <source>
        <dbReference type="ARBA" id="ARBA00093789"/>
    </source>
</evidence>
<evidence type="ECO:0000313" key="4">
    <source>
        <dbReference type="EMBL" id="QXQ14504.1"/>
    </source>
</evidence>
<dbReference type="InterPro" id="IPR005537">
    <property type="entry name" value="RAMP_III_fam"/>
</dbReference>
<feature type="domain" description="CRISPR type III-associated protein" evidence="3">
    <location>
        <begin position="14"/>
        <end position="177"/>
    </location>
</feature>
<proteinExistence type="predicted"/>
<evidence type="ECO:0000313" key="5">
    <source>
        <dbReference type="Proteomes" id="UP000887023"/>
    </source>
</evidence>
<evidence type="ECO:0000259" key="3">
    <source>
        <dbReference type="Pfam" id="PF03787"/>
    </source>
</evidence>
<protein>
    <recommendedName>
        <fullName evidence="3">CRISPR type III-associated protein domain-containing protein</fullName>
    </recommendedName>
</protein>
<dbReference type="PANTHER" id="PTHR35579">
    <property type="entry name" value="CRISPR SYSTEM CMS ENDORIBONUCLEASE CSM3"/>
    <property type="match status" value="1"/>
</dbReference>
<dbReference type="Proteomes" id="UP000887023">
    <property type="component" value="Chromosome"/>
</dbReference>
<organism evidence="4 5">
    <name type="scientific">Skermania pinensis</name>
    <dbReference type="NCBI Taxonomy" id="39122"/>
    <lineage>
        <taxon>Bacteria</taxon>
        <taxon>Bacillati</taxon>
        <taxon>Actinomycetota</taxon>
        <taxon>Actinomycetes</taxon>
        <taxon>Mycobacteriales</taxon>
        <taxon>Gordoniaceae</taxon>
        <taxon>Skermania</taxon>
    </lineage>
</organism>
<dbReference type="InterPro" id="IPR052216">
    <property type="entry name" value="CRISPR_Csm3_endoribonuclease"/>
</dbReference>
<keyword evidence="1" id="KW-0051">Antiviral defense</keyword>
<accession>A0ABX8S9H8</accession>